<dbReference type="RefSeq" id="WP_053583702.1">
    <property type="nucleotide sequence ID" value="NZ_LGRV01000003.1"/>
</dbReference>
<keyword evidence="6" id="KW-1185">Reference proteome</keyword>
<dbReference type="PROSITE" id="PS00584">
    <property type="entry name" value="PFKB_KINASES_2"/>
    <property type="match status" value="1"/>
</dbReference>
<sequence length="320" mass="34962">MNKLVTIGECLIDFTPSEQGGPISEVGSFTKNAGGAPANVAAVAAKLGQNAAFLSQVGQDAFGDFLIETMKVAGVETKHIAQTTEGETSLAFVSLTDDGNRDFLFYRRHAADLLYRKEQLPRDLLTAFDILHFCSVNLVESPMKHAHEALIEQAHNAGCLVSFDPNVRLPLWHDEEACRQTILDFLPKAHIVKLSDEELTFLTHIEDERQAVHTLLQEKVQVLFVTHGADGATLYTKQQCVKVSADIVQAIDTTGAGDAFIGAILSILLENNIIPKTLEQFCESQTKSLLSFANQYAGASTQKHGAIASYLVKDELPFTF</sequence>
<dbReference type="Gene3D" id="3.40.1190.20">
    <property type="match status" value="1"/>
</dbReference>
<evidence type="ECO:0000256" key="1">
    <source>
        <dbReference type="ARBA" id="ARBA00010688"/>
    </source>
</evidence>
<dbReference type="Proteomes" id="UP000050668">
    <property type="component" value="Unassembled WGS sequence"/>
</dbReference>
<evidence type="ECO:0000259" key="4">
    <source>
        <dbReference type="Pfam" id="PF00294"/>
    </source>
</evidence>
<dbReference type="EMBL" id="LGRV01000003">
    <property type="protein sequence ID" value="KOS68849.1"/>
    <property type="molecule type" value="Genomic_DNA"/>
</dbReference>
<dbReference type="PANTHER" id="PTHR43085">
    <property type="entry name" value="HEXOKINASE FAMILY MEMBER"/>
    <property type="match status" value="1"/>
</dbReference>
<gene>
    <name evidence="5" type="ORF">AEA09_10060</name>
</gene>
<protein>
    <submittedName>
        <fullName evidence="5">Fructokinase</fullName>
    </submittedName>
</protein>
<evidence type="ECO:0000256" key="2">
    <source>
        <dbReference type="ARBA" id="ARBA00022679"/>
    </source>
</evidence>
<organism evidence="5 6">
    <name type="scientific">Lysinibacillus contaminans</name>
    <dbReference type="NCBI Taxonomy" id="1293441"/>
    <lineage>
        <taxon>Bacteria</taxon>
        <taxon>Bacillati</taxon>
        <taxon>Bacillota</taxon>
        <taxon>Bacilli</taxon>
        <taxon>Bacillales</taxon>
        <taxon>Bacillaceae</taxon>
        <taxon>Lysinibacillus</taxon>
    </lineage>
</organism>
<accession>A0ABR5K3C4</accession>
<dbReference type="PANTHER" id="PTHR43085:SF54">
    <property type="entry name" value="PUTATIVE-RELATED"/>
    <property type="match status" value="1"/>
</dbReference>
<comment type="similarity">
    <text evidence="1">Belongs to the carbohydrate kinase PfkB family.</text>
</comment>
<dbReference type="InterPro" id="IPR011611">
    <property type="entry name" value="PfkB_dom"/>
</dbReference>
<dbReference type="InterPro" id="IPR029056">
    <property type="entry name" value="Ribokinase-like"/>
</dbReference>
<evidence type="ECO:0000256" key="3">
    <source>
        <dbReference type="ARBA" id="ARBA00022777"/>
    </source>
</evidence>
<feature type="domain" description="Carbohydrate kinase PfkB" evidence="4">
    <location>
        <begin position="1"/>
        <end position="309"/>
    </location>
</feature>
<dbReference type="SUPFAM" id="SSF53613">
    <property type="entry name" value="Ribokinase-like"/>
    <property type="match status" value="1"/>
</dbReference>
<keyword evidence="2" id="KW-0808">Transferase</keyword>
<dbReference type="CDD" id="cd01167">
    <property type="entry name" value="bac_FRK"/>
    <property type="match status" value="1"/>
</dbReference>
<name>A0ABR5K3C4_9BACI</name>
<proteinExistence type="inferred from homology"/>
<evidence type="ECO:0000313" key="5">
    <source>
        <dbReference type="EMBL" id="KOS68849.1"/>
    </source>
</evidence>
<dbReference type="InterPro" id="IPR002173">
    <property type="entry name" value="Carboh/pur_kinase_PfkB_CS"/>
</dbReference>
<dbReference type="InterPro" id="IPR050306">
    <property type="entry name" value="PfkB_Carbo_kinase"/>
</dbReference>
<dbReference type="Pfam" id="PF00294">
    <property type="entry name" value="PfkB"/>
    <property type="match status" value="1"/>
</dbReference>
<comment type="caution">
    <text evidence="5">The sequence shown here is derived from an EMBL/GenBank/DDBJ whole genome shotgun (WGS) entry which is preliminary data.</text>
</comment>
<evidence type="ECO:0000313" key="6">
    <source>
        <dbReference type="Proteomes" id="UP000050668"/>
    </source>
</evidence>
<reference evidence="6" key="1">
    <citation type="submission" date="2015-07" db="EMBL/GenBank/DDBJ databases">
        <title>Fjat-14205 dsm 2895.</title>
        <authorList>
            <person name="Liu B."/>
            <person name="Wang J."/>
            <person name="Zhu Y."/>
            <person name="Liu G."/>
            <person name="Chen Q."/>
            <person name="Chen Z."/>
            <person name="Lan J."/>
            <person name="Che J."/>
            <person name="Ge C."/>
            <person name="Shi H."/>
            <person name="Pan Z."/>
            <person name="Liu X."/>
        </authorList>
    </citation>
    <scope>NUCLEOTIDE SEQUENCE [LARGE SCALE GENOMIC DNA]</scope>
    <source>
        <strain evidence="6">DSM 25560</strain>
    </source>
</reference>
<keyword evidence="3" id="KW-0418">Kinase</keyword>